<keyword evidence="2" id="KW-0812">Transmembrane</keyword>
<gene>
    <name evidence="3" type="primary">VPS33</name>
    <name evidence="3" type="ORF">MEQU1_002348</name>
</gene>
<dbReference type="Pfam" id="PF00995">
    <property type="entry name" value="Sec1"/>
    <property type="match status" value="1"/>
</dbReference>
<comment type="similarity">
    <text evidence="1">Belongs to the STXBP/unc-18/SEC1 family.</text>
</comment>
<reference evidence="3" key="1">
    <citation type="submission" date="2023-03" db="EMBL/GenBank/DDBJ databases">
        <title>Mating type loci evolution in Malassezia.</title>
        <authorList>
            <person name="Coelho M.A."/>
        </authorList>
    </citation>
    <scope>NUCLEOTIDE SEQUENCE</scope>
    <source>
        <strain evidence="3">CBS 12830</strain>
    </source>
</reference>
<dbReference type="InterPro" id="IPR043127">
    <property type="entry name" value="Sec-1-like_dom3a"/>
</dbReference>
<keyword evidence="2" id="KW-0472">Membrane</keyword>
<dbReference type="SUPFAM" id="SSF56815">
    <property type="entry name" value="Sec1/munc18-like (SM) proteins"/>
    <property type="match status" value="1"/>
</dbReference>
<protein>
    <submittedName>
        <fullName evidence="3">Vacuolar protein-sorting-associated protein 33</fullName>
    </submittedName>
</protein>
<feature type="transmembrane region" description="Helical" evidence="2">
    <location>
        <begin position="576"/>
        <end position="597"/>
    </location>
</feature>
<dbReference type="InterPro" id="IPR001619">
    <property type="entry name" value="Sec1-like"/>
</dbReference>
<dbReference type="Gene3D" id="1.25.40.850">
    <property type="match status" value="1"/>
</dbReference>
<evidence type="ECO:0000256" key="1">
    <source>
        <dbReference type="ARBA" id="ARBA00009884"/>
    </source>
</evidence>
<dbReference type="PANTHER" id="PTHR11679">
    <property type="entry name" value="VESICLE PROTEIN SORTING-ASSOCIATED"/>
    <property type="match status" value="1"/>
</dbReference>
<dbReference type="AlphaFoldDB" id="A0AAF0EEU1"/>
<evidence type="ECO:0000313" key="3">
    <source>
        <dbReference type="EMBL" id="WFD23654.1"/>
    </source>
</evidence>
<dbReference type="GO" id="GO:0016192">
    <property type="term" value="P:vesicle-mediated transport"/>
    <property type="evidence" value="ECO:0007669"/>
    <property type="project" value="InterPro"/>
</dbReference>
<dbReference type="InterPro" id="IPR027482">
    <property type="entry name" value="Sec1-like_dom2"/>
</dbReference>
<evidence type="ECO:0000313" key="4">
    <source>
        <dbReference type="Proteomes" id="UP001214415"/>
    </source>
</evidence>
<dbReference type="EMBL" id="CP119903">
    <property type="protein sequence ID" value="WFD23654.1"/>
    <property type="molecule type" value="Genomic_DNA"/>
</dbReference>
<organism evidence="3 4">
    <name type="scientific">Malassezia equina</name>
    <dbReference type="NCBI Taxonomy" id="1381935"/>
    <lineage>
        <taxon>Eukaryota</taxon>
        <taxon>Fungi</taxon>
        <taxon>Dikarya</taxon>
        <taxon>Basidiomycota</taxon>
        <taxon>Ustilaginomycotina</taxon>
        <taxon>Malasseziomycetes</taxon>
        <taxon>Malasseziales</taxon>
        <taxon>Malasseziaceae</taxon>
        <taxon>Malassezia</taxon>
    </lineage>
</organism>
<dbReference type="Gene3D" id="3.40.50.1910">
    <property type="match status" value="2"/>
</dbReference>
<dbReference type="Proteomes" id="UP001214415">
    <property type="component" value="Chromosome 4"/>
</dbReference>
<dbReference type="InterPro" id="IPR036045">
    <property type="entry name" value="Sec1-like_sf"/>
</dbReference>
<name>A0AAF0EEU1_9BASI</name>
<dbReference type="InterPro" id="IPR043154">
    <property type="entry name" value="Sec-1-like_dom1"/>
</dbReference>
<sequence length="631" mass="69663">MAGGVDRARDAWDGVDLSPLVSLAQDELSRTLDAISEAKTLLMEPHLAGPLGLVADLAALRQRGVEKMLWMEEADPDTRPVPVHAPTRHLLFVCRPETRWAKTIAAHYAADVAASPEGQAHYVYTVAFVPHRTELCLHYLRERHLLPVVRVQDLCLEFTLHAPDVLSLEQPRAFADLFLHGDHTALFHASQALMTLQHMWGLFPRLVGKGDLANRLCDLLVRQRHEHLASEACAPLTSASQQFDALIVLDRTVDLVTPLCTQLTYLGLIDEVVGVEHGFLSVDAAWVGGHGAPRKVPVHGTEDALLEALRDDNFAVVGEKLHKIAQRLSHDYEGRHSANTVQELRAFVSRLGSLQTEHASLRLHTNMTEHLLPITQSERFHRVLGIQQNVMAGAPLAPQLQAIDELMDLGAPALDVLRLACLASYVNGGVKAAWLESFMTTVVHMYGYAYLPLLLALRRLRILYATPPAAPKGARVSTWAQVAKPLRLVDDDVDERHPRDISYVFSGVAPGSIRLVQSICQHERTLQALQQSEERPAAARIAGWHDVDEAILALPGATFDVMQVDEPPMAHENHRIATTVVFFVGGVTYAEIAALRLMSRQQRTRRFVIATTGMIRGNTLLQGLSDIALDA</sequence>
<proteinExistence type="inferred from homology"/>
<dbReference type="InterPro" id="IPR043155">
    <property type="entry name" value="VPS33_dom3b"/>
</dbReference>
<dbReference type="Gene3D" id="3.90.830.10">
    <property type="entry name" value="Syntaxin Binding Protein 1, Chain A, domain 2"/>
    <property type="match status" value="1"/>
</dbReference>
<keyword evidence="4" id="KW-1185">Reference proteome</keyword>
<keyword evidence="2" id="KW-1133">Transmembrane helix</keyword>
<evidence type="ECO:0000256" key="2">
    <source>
        <dbReference type="SAM" id="Phobius"/>
    </source>
</evidence>
<accession>A0AAF0EEU1</accession>
<dbReference type="Gene3D" id="3.40.50.2060">
    <property type="match status" value="1"/>
</dbReference>